<evidence type="ECO:0000313" key="6">
    <source>
        <dbReference type="Proteomes" id="UP001454036"/>
    </source>
</evidence>
<feature type="compositionally biased region" description="Basic residues" evidence="3">
    <location>
        <begin position="236"/>
        <end position="245"/>
    </location>
</feature>
<comment type="caution">
    <text evidence="5">The sequence shown here is derived from an EMBL/GenBank/DDBJ whole genome shotgun (WGS) entry which is preliminary data.</text>
</comment>
<dbReference type="PANTHER" id="PTHR10598:SF0">
    <property type="entry name" value="SET1_ASH2 HISTONE METHYLTRANSFERASE COMPLEX SUBUNIT ASH2"/>
    <property type="match status" value="1"/>
</dbReference>
<feature type="domain" description="B30.2/SPRY" evidence="4">
    <location>
        <begin position="268"/>
        <end position="452"/>
    </location>
</feature>
<feature type="compositionally biased region" description="Low complexity" evidence="3">
    <location>
        <begin position="246"/>
        <end position="262"/>
    </location>
</feature>
<dbReference type="EMBL" id="BAABME010000268">
    <property type="protein sequence ID" value="GAA0141301.1"/>
    <property type="molecule type" value="Genomic_DNA"/>
</dbReference>
<dbReference type="Gene3D" id="2.60.120.920">
    <property type="match status" value="1"/>
</dbReference>
<reference evidence="5 6" key="1">
    <citation type="submission" date="2024-01" db="EMBL/GenBank/DDBJ databases">
        <title>The complete chloroplast genome sequence of Lithospermum erythrorhizon: insights into the phylogenetic relationship among Boraginaceae species and the maternal lineages of purple gromwells.</title>
        <authorList>
            <person name="Okada T."/>
            <person name="Watanabe K."/>
        </authorList>
    </citation>
    <scope>NUCLEOTIDE SEQUENCE [LARGE SCALE GENOMIC DNA]</scope>
</reference>
<dbReference type="InterPro" id="IPR043136">
    <property type="entry name" value="B30.2/SPRY_sf"/>
</dbReference>
<accession>A0AAV3NQB0</accession>
<dbReference type="InterPro" id="IPR013320">
    <property type="entry name" value="ConA-like_dom_sf"/>
</dbReference>
<keyword evidence="6" id="KW-1185">Reference proteome</keyword>
<dbReference type="InterPro" id="IPR037353">
    <property type="entry name" value="ASH2"/>
</dbReference>
<dbReference type="CDD" id="cd12872">
    <property type="entry name" value="SPRY_Ash2"/>
    <property type="match status" value="1"/>
</dbReference>
<dbReference type="SMART" id="SM00449">
    <property type="entry name" value="SPRY"/>
    <property type="match status" value="1"/>
</dbReference>
<dbReference type="GO" id="GO:0000976">
    <property type="term" value="F:transcription cis-regulatory region binding"/>
    <property type="evidence" value="ECO:0007669"/>
    <property type="project" value="TreeGrafter"/>
</dbReference>
<name>A0AAV3NQB0_LITER</name>
<feature type="compositionally biased region" description="Polar residues" evidence="3">
    <location>
        <begin position="1"/>
        <end position="26"/>
    </location>
</feature>
<dbReference type="Proteomes" id="UP001454036">
    <property type="component" value="Unassembled WGS sequence"/>
</dbReference>
<evidence type="ECO:0000259" key="4">
    <source>
        <dbReference type="PROSITE" id="PS50188"/>
    </source>
</evidence>
<feature type="region of interest" description="Disordered" evidence="3">
    <location>
        <begin position="1"/>
        <end position="27"/>
    </location>
</feature>
<dbReference type="GO" id="GO:0048188">
    <property type="term" value="C:Set1C/COMPASS complex"/>
    <property type="evidence" value="ECO:0007669"/>
    <property type="project" value="InterPro"/>
</dbReference>
<sequence length="550" mass="60860">METLMASYNDQDNHHLTATISDQPPSTKLHPIHDNASQGDTLLSDVQLQHHEVQPDEADCGGEFPPKKKQRSDFELTPIEIDAKEQTLISDVQPELPEVQSNEAHCGGELPPKNKKRSDFEVTPVVCDAKDQTLVDVQPQQTEVQPDQAGCPPQKKQRSDFEATPTVSDPLDQTLVCDVQPQQPEVQSQQDLVHQADDVIVPKVEETVTPSTAKTASKSNSKKSKKKNNNVWTRPTSRKGKKKTKGNQNNGNHSNGNHTNNNAAEEKVFISPVPKFPDKNDDNPEASICLSKFYKAEKVEISEDRLSAGSTKGYRMVRATRGVVEGAWYFEIKVMHLGETGHTRLGWSTEKGDLQAPVGFDGNSFGYRDIDGSKVHKALREEYGKEGYGEGDVLGFYINLPDGSSFAPKPPRYVWFKGQRYVCAPDAKEDPPKVVPGSEICFFKNGISQGTAFTDLLGGRYFPAASMYTLPNQSNCLVKFNFGPDFDNFPGDFGERPVPRPMIEVPYHGCDGRVENGSGSLWNSTRTSTMLKVTKELGTLFVEASELDID</sequence>
<proteinExistence type="predicted"/>
<dbReference type="PROSITE" id="PS50188">
    <property type="entry name" value="B302_SPRY"/>
    <property type="match status" value="1"/>
</dbReference>
<gene>
    <name evidence="5" type="ORF">LIER_02476</name>
</gene>
<protein>
    <submittedName>
        <fullName evidence="5">Histone modifying enzyme</fullName>
    </submittedName>
</protein>
<feature type="region of interest" description="Disordered" evidence="3">
    <location>
        <begin position="140"/>
        <end position="169"/>
    </location>
</feature>
<dbReference type="InterPro" id="IPR001870">
    <property type="entry name" value="B30.2/SPRY"/>
</dbReference>
<dbReference type="FunFam" id="2.60.120.920:FF:000043">
    <property type="entry name" value="Protein TRAUCO"/>
    <property type="match status" value="1"/>
</dbReference>
<organism evidence="5 6">
    <name type="scientific">Lithospermum erythrorhizon</name>
    <name type="common">Purple gromwell</name>
    <name type="synonym">Lithospermum officinale var. erythrorhizon</name>
    <dbReference type="NCBI Taxonomy" id="34254"/>
    <lineage>
        <taxon>Eukaryota</taxon>
        <taxon>Viridiplantae</taxon>
        <taxon>Streptophyta</taxon>
        <taxon>Embryophyta</taxon>
        <taxon>Tracheophyta</taxon>
        <taxon>Spermatophyta</taxon>
        <taxon>Magnoliopsida</taxon>
        <taxon>eudicotyledons</taxon>
        <taxon>Gunneridae</taxon>
        <taxon>Pentapetalae</taxon>
        <taxon>asterids</taxon>
        <taxon>lamiids</taxon>
        <taxon>Boraginales</taxon>
        <taxon>Boraginaceae</taxon>
        <taxon>Boraginoideae</taxon>
        <taxon>Lithospermeae</taxon>
        <taxon>Lithospermum</taxon>
    </lineage>
</organism>
<evidence type="ECO:0000256" key="2">
    <source>
        <dbReference type="ARBA" id="ARBA00023242"/>
    </source>
</evidence>
<dbReference type="PANTHER" id="PTHR10598">
    <property type="entry name" value="SET1/ASH2 HISTONE METHYLTRANSFERASE COMPLEX SUBUNIT ASH2"/>
    <property type="match status" value="1"/>
</dbReference>
<evidence type="ECO:0000256" key="1">
    <source>
        <dbReference type="ARBA" id="ARBA00004123"/>
    </source>
</evidence>
<dbReference type="InterPro" id="IPR003877">
    <property type="entry name" value="SPRY_dom"/>
</dbReference>
<comment type="subcellular location">
    <subcellularLocation>
        <location evidence="1">Nucleus</location>
    </subcellularLocation>
</comment>
<keyword evidence="2" id="KW-0539">Nucleus</keyword>
<dbReference type="AlphaFoldDB" id="A0AAV3NQB0"/>
<feature type="region of interest" description="Disordered" evidence="3">
    <location>
        <begin position="203"/>
        <end position="262"/>
    </location>
</feature>
<dbReference type="Pfam" id="PF00622">
    <property type="entry name" value="SPRY"/>
    <property type="match status" value="1"/>
</dbReference>
<evidence type="ECO:0000313" key="5">
    <source>
        <dbReference type="EMBL" id="GAA0141301.1"/>
    </source>
</evidence>
<evidence type="ECO:0000256" key="3">
    <source>
        <dbReference type="SAM" id="MobiDB-lite"/>
    </source>
</evidence>
<dbReference type="SUPFAM" id="SSF49899">
    <property type="entry name" value="Concanavalin A-like lectins/glucanases"/>
    <property type="match status" value="1"/>
</dbReference>